<comment type="caution">
    <text evidence="1">The sequence shown here is derived from an EMBL/GenBank/DDBJ whole genome shotgun (WGS) entry which is preliminary data.</text>
</comment>
<evidence type="ECO:0000313" key="4">
    <source>
        <dbReference type="Proteomes" id="UP000462449"/>
    </source>
</evidence>
<reference evidence="1 4" key="2">
    <citation type="submission" date="2019-12" db="EMBL/GenBank/DDBJ databases">
        <title>Draft genome sequence of Labilibaculum sp. strain 44 isolated from deep waters of Black Sea.</title>
        <authorList>
            <person name="Yadav S."/>
            <person name="Villanueva L."/>
        </authorList>
    </citation>
    <scope>NUCLEOTIDE SEQUENCE [LARGE SCALE GENOMIC DNA]</scope>
    <source>
        <strain evidence="1 4">44</strain>
    </source>
</reference>
<sequence length="46" mass="5060">MKDLQKLAGAKILSKKEQQDIKGGLACWADVYLCPPGTTCINHLCR</sequence>
<dbReference type="OrthoDB" id="1274341at2"/>
<name>A0A7M4DAP1_9BACT</name>
<dbReference type="EMBL" id="QTZN02000058">
    <property type="protein sequence ID" value="MVB08925.1"/>
    <property type="molecule type" value="Genomic_DNA"/>
</dbReference>
<evidence type="ECO:0000313" key="1">
    <source>
        <dbReference type="EMBL" id="MUP39720.1"/>
    </source>
</evidence>
<dbReference type="RefSeq" id="WP_156197095.1">
    <property type="nucleotide sequence ID" value="NZ_QTZN02000058.1"/>
</dbReference>
<keyword evidence="3" id="KW-1185">Reference proteome</keyword>
<evidence type="ECO:0008006" key="5">
    <source>
        <dbReference type="Google" id="ProtNLM"/>
    </source>
</evidence>
<dbReference type="EMBL" id="WOTW01000058">
    <property type="protein sequence ID" value="MUP39720.1"/>
    <property type="molecule type" value="Genomic_DNA"/>
</dbReference>
<reference evidence="2 3" key="1">
    <citation type="submission" date="2019-11" db="EMBL/GenBank/DDBJ databases">
        <title>Draft genome sequence of Labilibaculum sp. strain SYP isolated from Black Sea.</title>
        <authorList>
            <person name="Yadav S."/>
            <person name="Villanueva L."/>
        </authorList>
    </citation>
    <scope>NUCLEOTIDE SEQUENCE [LARGE SCALE GENOMIC DNA]</scope>
    <source>
        <strain evidence="2 3">44</strain>
    </source>
</reference>
<gene>
    <name evidence="2" type="ORF">DWB62_018050</name>
    <name evidence="1" type="ORF">GNY23_18050</name>
</gene>
<evidence type="ECO:0000313" key="3">
    <source>
        <dbReference type="Proteomes" id="UP000285951"/>
    </source>
</evidence>
<evidence type="ECO:0000313" key="2">
    <source>
        <dbReference type="EMBL" id="MVB08925.1"/>
    </source>
</evidence>
<dbReference type="AlphaFoldDB" id="A0A7M4DAP1"/>
<dbReference type="Proteomes" id="UP000285951">
    <property type="component" value="Unassembled WGS sequence"/>
</dbReference>
<proteinExistence type="predicted"/>
<dbReference type="Proteomes" id="UP000462449">
    <property type="component" value="Unassembled WGS sequence"/>
</dbReference>
<accession>A0A7M4DAP1</accession>
<protein>
    <recommendedName>
        <fullName evidence="5">Bacteriocin</fullName>
    </recommendedName>
</protein>
<organism evidence="1 4">
    <name type="scientific">Labilibaculum euxinus</name>
    <dbReference type="NCBI Taxonomy" id="2686357"/>
    <lineage>
        <taxon>Bacteria</taxon>
        <taxon>Pseudomonadati</taxon>
        <taxon>Bacteroidota</taxon>
        <taxon>Bacteroidia</taxon>
        <taxon>Marinilabiliales</taxon>
        <taxon>Marinifilaceae</taxon>
        <taxon>Labilibaculum</taxon>
    </lineage>
</organism>